<gene>
    <name evidence="4" type="ORF">H0H81_002256</name>
</gene>
<reference evidence="4" key="2">
    <citation type="submission" date="2021-10" db="EMBL/GenBank/DDBJ databases">
        <title>Phylogenomics reveals ancestral predisposition of the termite-cultivated fungus Termitomyces towards a domesticated lifestyle.</title>
        <authorList>
            <person name="Auxier B."/>
            <person name="Grum-Grzhimaylo A."/>
            <person name="Cardenas M.E."/>
            <person name="Lodge J.D."/>
            <person name="Laessoe T."/>
            <person name="Pedersen O."/>
            <person name="Smith M.E."/>
            <person name="Kuyper T.W."/>
            <person name="Franco-Molano E.A."/>
            <person name="Baroni T.J."/>
            <person name="Aanen D.K."/>
        </authorList>
    </citation>
    <scope>NUCLEOTIDE SEQUENCE</scope>
    <source>
        <strain evidence="4">D49</strain>
    </source>
</reference>
<feature type="region of interest" description="Disordered" evidence="3">
    <location>
        <begin position="1"/>
        <end position="41"/>
    </location>
</feature>
<feature type="region of interest" description="Disordered" evidence="3">
    <location>
        <begin position="438"/>
        <end position="482"/>
    </location>
</feature>
<evidence type="ECO:0000256" key="1">
    <source>
        <dbReference type="ARBA" id="ARBA00004123"/>
    </source>
</evidence>
<evidence type="ECO:0008006" key="6">
    <source>
        <dbReference type="Google" id="ProtNLM"/>
    </source>
</evidence>
<dbReference type="OrthoDB" id="429427at2759"/>
<accession>A0A9P7GLY7</accession>
<comment type="caution">
    <text evidence="4">The sequence shown here is derived from an EMBL/GenBank/DDBJ whole genome shotgun (WGS) entry which is preliminary data.</text>
</comment>
<dbReference type="Pfam" id="PF15458">
    <property type="entry name" value="NTR2"/>
    <property type="match status" value="1"/>
</dbReference>
<dbReference type="EMBL" id="JABCKI010000074">
    <property type="protein sequence ID" value="KAG5653109.1"/>
    <property type="molecule type" value="Genomic_DNA"/>
</dbReference>
<keyword evidence="5" id="KW-1185">Reference proteome</keyword>
<feature type="compositionally biased region" description="Acidic residues" evidence="3">
    <location>
        <begin position="257"/>
        <end position="266"/>
    </location>
</feature>
<protein>
    <recommendedName>
        <fullName evidence="6">GCFC-domain-containing protein</fullName>
    </recommendedName>
</protein>
<reference evidence="4" key="1">
    <citation type="submission" date="2021-02" db="EMBL/GenBank/DDBJ databases">
        <authorList>
            <person name="Nieuwenhuis M."/>
            <person name="Van De Peppel L.J.J."/>
        </authorList>
    </citation>
    <scope>NUCLEOTIDE SEQUENCE</scope>
    <source>
        <strain evidence="4">D49</strain>
    </source>
</reference>
<dbReference type="GO" id="GO:0003677">
    <property type="term" value="F:DNA binding"/>
    <property type="evidence" value="ECO:0007669"/>
    <property type="project" value="InterPro"/>
</dbReference>
<dbReference type="GO" id="GO:0000390">
    <property type="term" value="P:spliceosomal complex disassembly"/>
    <property type="evidence" value="ECO:0007669"/>
    <property type="project" value="InterPro"/>
</dbReference>
<dbReference type="InterPro" id="IPR028211">
    <property type="entry name" value="Ntr2"/>
</dbReference>
<comment type="subcellular location">
    <subcellularLocation>
        <location evidence="1">Nucleus</location>
    </subcellularLocation>
</comment>
<feature type="region of interest" description="Disordered" evidence="3">
    <location>
        <begin position="257"/>
        <end position="281"/>
    </location>
</feature>
<evidence type="ECO:0000313" key="5">
    <source>
        <dbReference type="Proteomes" id="UP000717328"/>
    </source>
</evidence>
<feature type="compositionally biased region" description="Acidic residues" evidence="3">
    <location>
        <begin position="211"/>
        <end position="223"/>
    </location>
</feature>
<dbReference type="GO" id="GO:0071008">
    <property type="term" value="C:U2-type post-mRNA release spliceosomal complex"/>
    <property type="evidence" value="ECO:0007669"/>
    <property type="project" value="InterPro"/>
</dbReference>
<sequence>MDSPAPVIFKRPKAKSAQRIRQASPDLNAQKLEQEVPDDSPSMVAAKLKTKVKRAKPKPVLSFGGTEEEEGGGEVFQVKKSNLSRKLALGTHPASVPLNLEQATISRPTYDQAYLNELKASTPSSRPPPVGEYDADITMDVDQVASMDVDGADLITEAVIPSESSIKVARERRKRIQKTGVSGEEDYISLSLVRQSDEPQGPHPESRLVREEDELGEGDDEFAEYTSAQERIALGKKSRKLEASKRRDAMKEMIADAQEEDEEMAEWEEKQLRRGGHAMSQATMPKPKEVYKPAPIPAAAPIPTLDPAMARLSEQLNLLTLSHAKNTTAIDSLAKERAEIDDREKEMREMVGRAEDKRAWFESFKDWLEGVAGFLDEKYPLLEKLEEEHVSLLQERFEMITSRRRAEDEGDLSNIFGDLPSPPPAELEAEEVDELGRTIPKPSPVALKRERRDARTRRRQRRLQEKRKAVEAEEGYSTDAELPSHDQSAYADALKALAVRKKDVLADVRAEEFLDPGKGRWGAWRERYSESYVGAWGGFGVVSVWEFWVRLEMDSRSLDSFKWYQGLYVYSRPGDGEMGENPLGPDGDLVASMISTAVIPRLSVLMAGGALDPYSEVHIKRAIDLVEEVEATVAEGNAKLQVLIKSIMTSFQTAITDTEAVLAKFKAAQIRPPTFDPEAIPARRRFLARRIKLLRNLLRWRKHTGEHDGLGALAKRLVGNCFIDVARSGWEVGGEELARTVASLSLPSNSTHLSLFRLATYFPAT</sequence>
<keyword evidence="2" id="KW-0539">Nucleus</keyword>
<dbReference type="PANTHER" id="PTHR12214:SF0">
    <property type="entry name" value="LD29489P"/>
    <property type="match status" value="1"/>
</dbReference>
<evidence type="ECO:0000256" key="2">
    <source>
        <dbReference type="ARBA" id="ARBA00023242"/>
    </source>
</evidence>
<dbReference type="Proteomes" id="UP000717328">
    <property type="component" value="Unassembled WGS sequence"/>
</dbReference>
<evidence type="ECO:0000313" key="4">
    <source>
        <dbReference type="EMBL" id="KAG5653109.1"/>
    </source>
</evidence>
<evidence type="ECO:0000256" key="3">
    <source>
        <dbReference type="SAM" id="MobiDB-lite"/>
    </source>
</evidence>
<dbReference type="PANTHER" id="PTHR12214">
    <property type="entry name" value="GC-RICH SEQUENCE DNA-BINDING FACTOR"/>
    <property type="match status" value="1"/>
</dbReference>
<dbReference type="InterPro" id="IPR012890">
    <property type="entry name" value="GCFC2-like"/>
</dbReference>
<feature type="compositionally biased region" description="Basic and acidic residues" evidence="3">
    <location>
        <begin position="462"/>
        <end position="471"/>
    </location>
</feature>
<dbReference type="AlphaFoldDB" id="A0A9P7GLY7"/>
<feature type="region of interest" description="Disordered" evidence="3">
    <location>
        <begin position="192"/>
        <end position="229"/>
    </location>
</feature>
<name>A0A9P7GLY7_9AGAR</name>
<organism evidence="4 5">
    <name type="scientific">Sphagnurus paluster</name>
    <dbReference type="NCBI Taxonomy" id="117069"/>
    <lineage>
        <taxon>Eukaryota</taxon>
        <taxon>Fungi</taxon>
        <taxon>Dikarya</taxon>
        <taxon>Basidiomycota</taxon>
        <taxon>Agaricomycotina</taxon>
        <taxon>Agaricomycetes</taxon>
        <taxon>Agaricomycetidae</taxon>
        <taxon>Agaricales</taxon>
        <taxon>Tricholomatineae</taxon>
        <taxon>Lyophyllaceae</taxon>
        <taxon>Sphagnurus</taxon>
    </lineage>
</organism>
<proteinExistence type="predicted"/>